<name>A0A7Y7PPK1_9BACT</name>
<dbReference type="GO" id="GO:0006302">
    <property type="term" value="P:double-strand break repair"/>
    <property type="evidence" value="ECO:0007669"/>
    <property type="project" value="InterPro"/>
</dbReference>
<dbReference type="InterPro" id="IPR027417">
    <property type="entry name" value="P-loop_NTPase"/>
</dbReference>
<feature type="domain" description="Rad50/SbcC-type AAA" evidence="1">
    <location>
        <begin position="7"/>
        <end position="57"/>
    </location>
</feature>
<sequence length="609" mass="70146">MQRITEIRLRNFRAFGDREEIITLKYGENLLIYGENGSGKSTIYAALRDLLDSSVNPGLDYTPNVYLPEEAPGHVSVTFREKEPYVRDSTFVFGPDLTSQRTAQTAQFLKDANMARAFLSYKEIVRTYLSEQAEANKLFQVLVETLLSHHVLKSVNETVDECWNKLRADLSMHGNSTEFREAEQKLASVPTGNVPNFKQNLNLLLQDIFQQLNGFLSTYFNHGVELGYQLSIKRDYKEAWGELSLEARFNGHQISRHFADFLNEARLSALSICLYLAAIKSNPKPNEFRLLFLDDVFIGLDTSNRLPLLELLHKEFVLDGYQIILTTYDREWFELANNWFAAQIAPYHWQQLEMYEEKVERVLGQLSILPTVRPVLISNENNLIKAQNYFRAKDYPAAGNYLRKSIEEWLQSHLPLAYRISSESEHVFNNLEGMLNGMKKFYEQAKEPLPTKFNTSASVLKRLVFNPASHFDPRSALYKNELEQAFELMDELISTPKLSIRIVLARGSLVTYEYVNPITPTEYKTTFALTEDLYCIDKAGRFSKWLPCKFKMLSFELNKINSTVNKGEFSLENGAIKIQEFLKAHNETVVVDWENDFLTDKGLRLAAII</sequence>
<dbReference type="RefSeq" id="WP_176908561.1">
    <property type="nucleotide sequence ID" value="NZ_JABKAU010000016.1"/>
</dbReference>
<dbReference type="EMBL" id="JABKAU010000016">
    <property type="protein sequence ID" value="NVO31661.1"/>
    <property type="molecule type" value="Genomic_DNA"/>
</dbReference>
<dbReference type="GO" id="GO:0000731">
    <property type="term" value="P:DNA synthesis involved in DNA repair"/>
    <property type="evidence" value="ECO:0007669"/>
    <property type="project" value="TreeGrafter"/>
</dbReference>
<reference evidence="2 3" key="1">
    <citation type="submission" date="2020-05" db="EMBL/GenBank/DDBJ databases">
        <title>Hymenobacter terrestris sp. nov. and Hymenobacter lapidiphilus sp. nov., isolated from regoliths in Antarctica.</title>
        <authorList>
            <person name="Sedlacek I."/>
            <person name="Pantucek R."/>
            <person name="Zeman M."/>
            <person name="Holochova P."/>
            <person name="Kralova S."/>
            <person name="Stankova E."/>
            <person name="Sedo O."/>
            <person name="Micenkova L."/>
            <person name="Svec P."/>
            <person name="Gupta V."/>
            <person name="Sood U."/>
            <person name="Korpole U.S."/>
            <person name="Lal R."/>
        </authorList>
    </citation>
    <scope>NUCLEOTIDE SEQUENCE [LARGE SCALE GENOMIC DNA]</scope>
    <source>
        <strain evidence="2 3">P5342</strain>
    </source>
</reference>
<dbReference type="GO" id="GO:0016887">
    <property type="term" value="F:ATP hydrolysis activity"/>
    <property type="evidence" value="ECO:0007669"/>
    <property type="project" value="InterPro"/>
</dbReference>
<comment type="caution">
    <text evidence="2">The sequence shown here is derived from an EMBL/GenBank/DDBJ whole genome shotgun (WGS) entry which is preliminary data.</text>
</comment>
<evidence type="ECO:0000313" key="3">
    <source>
        <dbReference type="Proteomes" id="UP000565521"/>
    </source>
</evidence>
<evidence type="ECO:0000313" key="2">
    <source>
        <dbReference type="EMBL" id="NVO31661.1"/>
    </source>
</evidence>
<proteinExistence type="predicted"/>
<dbReference type="SUPFAM" id="SSF52540">
    <property type="entry name" value="P-loop containing nucleoside triphosphate hydrolases"/>
    <property type="match status" value="1"/>
</dbReference>
<evidence type="ECO:0000259" key="1">
    <source>
        <dbReference type="Pfam" id="PF13476"/>
    </source>
</evidence>
<keyword evidence="3" id="KW-1185">Reference proteome</keyword>
<dbReference type="InterPro" id="IPR038729">
    <property type="entry name" value="Rad50/SbcC_AAA"/>
</dbReference>
<dbReference type="Gene3D" id="3.40.50.300">
    <property type="entry name" value="P-loop containing nucleotide triphosphate hydrolases"/>
    <property type="match status" value="1"/>
</dbReference>
<dbReference type="AlphaFoldDB" id="A0A7Y7PPK1"/>
<protein>
    <submittedName>
        <fullName evidence="2">AAA family ATPase</fullName>
    </submittedName>
</protein>
<accession>A0A7Y7PPK1</accession>
<dbReference type="PANTHER" id="PTHR32182:SF25">
    <property type="entry name" value="SLR1056 PROTEIN"/>
    <property type="match status" value="1"/>
</dbReference>
<dbReference type="PANTHER" id="PTHR32182">
    <property type="entry name" value="DNA REPLICATION AND REPAIR PROTEIN RECF"/>
    <property type="match status" value="1"/>
</dbReference>
<dbReference type="Proteomes" id="UP000565521">
    <property type="component" value="Unassembled WGS sequence"/>
</dbReference>
<dbReference type="Pfam" id="PF13476">
    <property type="entry name" value="AAA_23"/>
    <property type="match status" value="1"/>
</dbReference>
<organism evidence="2 3">
    <name type="scientific">Hymenobacter lapidiphilus</name>
    <dbReference type="NCBI Taxonomy" id="2608003"/>
    <lineage>
        <taxon>Bacteria</taxon>
        <taxon>Pseudomonadati</taxon>
        <taxon>Bacteroidota</taxon>
        <taxon>Cytophagia</taxon>
        <taxon>Cytophagales</taxon>
        <taxon>Hymenobacteraceae</taxon>
        <taxon>Hymenobacter</taxon>
    </lineage>
</organism>
<gene>
    <name evidence="2" type="ORF">HW554_10605</name>
</gene>